<proteinExistence type="predicted"/>
<keyword evidence="3" id="KW-1185">Reference proteome</keyword>
<organism evidence="2 3">
    <name type="scientific">Fulvivirga kasyanovii</name>
    <dbReference type="NCBI Taxonomy" id="396812"/>
    <lineage>
        <taxon>Bacteria</taxon>
        <taxon>Pseudomonadati</taxon>
        <taxon>Bacteroidota</taxon>
        <taxon>Cytophagia</taxon>
        <taxon>Cytophagales</taxon>
        <taxon>Fulvivirgaceae</taxon>
        <taxon>Fulvivirga</taxon>
    </lineage>
</organism>
<keyword evidence="1" id="KW-0472">Membrane</keyword>
<comment type="caution">
    <text evidence="2">The sequence shown here is derived from an EMBL/GenBank/DDBJ whole genome shotgun (WGS) entry which is preliminary data.</text>
</comment>
<keyword evidence="1" id="KW-0812">Transmembrane</keyword>
<evidence type="ECO:0000313" key="3">
    <source>
        <dbReference type="Proteomes" id="UP000798808"/>
    </source>
</evidence>
<evidence type="ECO:0000256" key="1">
    <source>
        <dbReference type="SAM" id="Phobius"/>
    </source>
</evidence>
<dbReference type="RefSeq" id="WP_155170622.1">
    <property type="nucleotide sequence ID" value="NZ_BAAAFL010000012.1"/>
</dbReference>
<feature type="transmembrane region" description="Helical" evidence="1">
    <location>
        <begin position="193"/>
        <end position="214"/>
    </location>
</feature>
<evidence type="ECO:0008006" key="4">
    <source>
        <dbReference type="Google" id="ProtNLM"/>
    </source>
</evidence>
<feature type="transmembrane region" description="Helical" evidence="1">
    <location>
        <begin position="249"/>
        <end position="268"/>
    </location>
</feature>
<name>A0ABW9RKG4_9BACT</name>
<feature type="transmembrane region" description="Helical" evidence="1">
    <location>
        <begin position="221"/>
        <end position="237"/>
    </location>
</feature>
<dbReference type="EMBL" id="SMLW01000430">
    <property type="protein sequence ID" value="MTI24579.1"/>
    <property type="molecule type" value="Genomic_DNA"/>
</dbReference>
<evidence type="ECO:0000313" key="2">
    <source>
        <dbReference type="EMBL" id="MTI24579.1"/>
    </source>
</evidence>
<feature type="transmembrane region" description="Helical" evidence="1">
    <location>
        <begin position="131"/>
        <end position="153"/>
    </location>
</feature>
<reference evidence="2 3" key="1">
    <citation type="submission" date="2019-02" db="EMBL/GenBank/DDBJ databases">
        <authorList>
            <person name="Goldberg S.R."/>
            <person name="Haltli B.A."/>
            <person name="Correa H."/>
            <person name="Russell K.G."/>
        </authorList>
    </citation>
    <scope>NUCLEOTIDE SEQUENCE [LARGE SCALE GENOMIC DNA]</scope>
    <source>
        <strain evidence="2 3">JCM 16186</strain>
    </source>
</reference>
<keyword evidence="1" id="KW-1133">Transmembrane helix</keyword>
<dbReference type="Proteomes" id="UP000798808">
    <property type="component" value="Unassembled WGS sequence"/>
</dbReference>
<gene>
    <name evidence="2" type="ORF">E1163_06445</name>
</gene>
<sequence length="273" mass="31184">MKTLKDHTLIYDDECPMCKIYTGAFIRSGMLDTYGRKPFSALSHTTDLDHKRACNEIALVNRKNNSVIYGIDSLFTVIGHSFPMLSILFDQKHFRAICRKIYCFVSYNRKVIAPGSAENKCIPDFNFKYRWVYIAFAWFITSIVLSFYSELLVPLIAKTQLNREFIICAGQIAFQAMALRTLGVLSAKEYINYFGHMMTVSLLGALLLTPAFLLNHLTDEPYVFAGYFSIVVTYMLIEHVRRVKLLGLPHLLTATWVLYRLLVLGIMLTTGSI</sequence>
<protein>
    <recommendedName>
        <fullName evidence="4">DUF393 domain-containing protein</fullName>
    </recommendedName>
</protein>
<accession>A0ABW9RKG4</accession>